<dbReference type="SUPFAM" id="SSF55874">
    <property type="entry name" value="ATPase domain of HSP90 chaperone/DNA topoisomerase II/histidine kinase"/>
    <property type="match status" value="1"/>
</dbReference>
<evidence type="ECO:0000256" key="4">
    <source>
        <dbReference type="PROSITE-ProRule" id="PRU00339"/>
    </source>
</evidence>
<dbReference type="PRINTS" id="PR00344">
    <property type="entry name" value="BCTRLSENSOR"/>
</dbReference>
<feature type="repeat" description="TPR" evidence="4">
    <location>
        <begin position="121"/>
        <end position="154"/>
    </location>
</feature>
<dbReference type="EMBL" id="JBHRYQ010000001">
    <property type="protein sequence ID" value="MFC3811325.1"/>
    <property type="molecule type" value="Genomic_DNA"/>
</dbReference>
<evidence type="ECO:0000256" key="1">
    <source>
        <dbReference type="ARBA" id="ARBA00000085"/>
    </source>
</evidence>
<dbReference type="SMART" id="SM00388">
    <property type="entry name" value="HisKA"/>
    <property type="match status" value="1"/>
</dbReference>
<dbReference type="RefSeq" id="WP_379838166.1">
    <property type="nucleotide sequence ID" value="NZ_JBHRYQ010000001.1"/>
</dbReference>
<evidence type="ECO:0000313" key="9">
    <source>
        <dbReference type="Proteomes" id="UP001595616"/>
    </source>
</evidence>
<name>A0ABV7YWG0_9BACT</name>
<keyword evidence="4" id="KW-0802">TPR repeat</keyword>
<organism evidence="8 9">
    <name type="scientific">Lacihabitans lacunae</name>
    <dbReference type="NCBI Taxonomy" id="1028214"/>
    <lineage>
        <taxon>Bacteria</taxon>
        <taxon>Pseudomonadati</taxon>
        <taxon>Bacteroidota</taxon>
        <taxon>Cytophagia</taxon>
        <taxon>Cytophagales</taxon>
        <taxon>Leadbetterellaceae</taxon>
        <taxon>Lacihabitans</taxon>
    </lineage>
</organism>
<dbReference type="Pfam" id="PF02518">
    <property type="entry name" value="HATPase_c"/>
    <property type="match status" value="1"/>
</dbReference>
<accession>A0ABV7YWG0</accession>
<evidence type="ECO:0000256" key="2">
    <source>
        <dbReference type="ARBA" id="ARBA00012438"/>
    </source>
</evidence>
<dbReference type="Pfam" id="PF13424">
    <property type="entry name" value="TPR_12"/>
    <property type="match status" value="1"/>
</dbReference>
<dbReference type="InterPro" id="IPR036890">
    <property type="entry name" value="HATPase_C_sf"/>
</dbReference>
<dbReference type="Gene3D" id="1.10.287.130">
    <property type="match status" value="1"/>
</dbReference>
<feature type="repeat" description="TPR" evidence="4">
    <location>
        <begin position="296"/>
        <end position="329"/>
    </location>
</feature>
<dbReference type="PROSITE" id="PS50109">
    <property type="entry name" value="HIS_KIN"/>
    <property type="match status" value="1"/>
</dbReference>
<dbReference type="PANTHER" id="PTHR43547:SF2">
    <property type="entry name" value="HYBRID SIGNAL TRANSDUCTION HISTIDINE KINASE C"/>
    <property type="match status" value="1"/>
</dbReference>
<evidence type="ECO:0000256" key="3">
    <source>
        <dbReference type="ARBA" id="ARBA00022553"/>
    </source>
</evidence>
<dbReference type="InterPro" id="IPR036097">
    <property type="entry name" value="HisK_dim/P_sf"/>
</dbReference>
<dbReference type="SUPFAM" id="SSF48452">
    <property type="entry name" value="TPR-like"/>
    <property type="match status" value="2"/>
</dbReference>
<evidence type="ECO:0000256" key="6">
    <source>
        <dbReference type="SAM" id="SignalP"/>
    </source>
</evidence>
<keyword evidence="5" id="KW-1133">Transmembrane helix</keyword>
<dbReference type="InterPro" id="IPR004358">
    <property type="entry name" value="Sig_transdc_His_kin-like_C"/>
</dbReference>
<protein>
    <recommendedName>
        <fullName evidence="2">histidine kinase</fullName>
        <ecNumber evidence="2">2.7.13.3</ecNumber>
    </recommendedName>
</protein>
<dbReference type="SMART" id="SM00028">
    <property type="entry name" value="TPR"/>
    <property type="match status" value="6"/>
</dbReference>
<dbReference type="SMART" id="SM00387">
    <property type="entry name" value="HATPase_c"/>
    <property type="match status" value="1"/>
</dbReference>
<feature type="chain" id="PRO_5047028001" description="histidine kinase" evidence="6">
    <location>
        <begin position="19"/>
        <end position="674"/>
    </location>
</feature>
<comment type="caution">
    <text evidence="8">The sequence shown here is derived from an EMBL/GenBank/DDBJ whole genome shotgun (WGS) entry which is preliminary data.</text>
</comment>
<dbReference type="InterPro" id="IPR005467">
    <property type="entry name" value="His_kinase_dom"/>
</dbReference>
<feature type="signal peptide" evidence="6">
    <location>
        <begin position="1"/>
        <end position="18"/>
    </location>
</feature>
<keyword evidence="5" id="KW-0812">Transmembrane</keyword>
<dbReference type="Gene3D" id="3.30.565.10">
    <property type="entry name" value="Histidine kinase-like ATPase, C-terminal domain"/>
    <property type="match status" value="1"/>
</dbReference>
<keyword evidence="3" id="KW-0597">Phosphoprotein</keyword>
<dbReference type="Proteomes" id="UP001595616">
    <property type="component" value="Unassembled WGS sequence"/>
</dbReference>
<dbReference type="InterPro" id="IPR003594">
    <property type="entry name" value="HATPase_dom"/>
</dbReference>
<dbReference type="EC" id="2.7.13.3" evidence="2"/>
<dbReference type="InterPro" id="IPR011990">
    <property type="entry name" value="TPR-like_helical_dom_sf"/>
</dbReference>
<keyword evidence="5" id="KW-0472">Membrane</keyword>
<keyword evidence="9" id="KW-1185">Reference proteome</keyword>
<feature type="domain" description="Histidine kinase" evidence="7">
    <location>
        <begin position="456"/>
        <end position="674"/>
    </location>
</feature>
<reference evidence="9" key="1">
    <citation type="journal article" date="2019" name="Int. J. Syst. Evol. Microbiol.">
        <title>The Global Catalogue of Microorganisms (GCM) 10K type strain sequencing project: providing services to taxonomists for standard genome sequencing and annotation.</title>
        <authorList>
            <consortium name="The Broad Institute Genomics Platform"/>
            <consortium name="The Broad Institute Genome Sequencing Center for Infectious Disease"/>
            <person name="Wu L."/>
            <person name="Ma J."/>
        </authorList>
    </citation>
    <scope>NUCLEOTIDE SEQUENCE [LARGE SCALE GENOMIC DNA]</scope>
    <source>
        <strain evidence="9">CECT 7956</strain>
    </source>
</reference>
<sequence>MKRFFLLILLSFSFLSKAQKLNLDSLLAVPEKNLKTDSIKTRHYVRIFKTYAKQNDFVKVKEYAEKAFATAKNYKDHSLTVDVYERLGLCYHGAAKYIEAEKPYLKALDISKQNNDKLQIANLHLNLGALYTTVADYNKALESNKTALDLYKSLGRLDDMSSCYMNMGNIYKELKQYPKAVEYINKANAVFVKFENGIHYGTYEANLNLAEAYLSCGPSDLKTLGISKTKQMNLILKYLNEALRISKGMKAQDLIGDTHTKIGKFHDFQGNAKKALEQYNIALKIATSEENNYSLSEVYLSLGSHYLEGKDFEKSKYYFEKSLSLSEASKLLEFQKEALEKLSLANEQLGDYKSAYKNHQKYVLVKDQILDQDKEKEITRKQLKIDFDIKEYDYKIKQEFDEKIKWILAIASTFLLGLLVIIFLNQRKTKKLNVLISEQKTELEQLGKVKDKMFSLVSHDMRSPVNALISFITILENKEISQEKLGLYAAELKNQLTQTTNLMENMLNWAASQMQGYKPTLVDANIFMLSEDVLVNMRQHAALKGITIINTIRKETEASVDTEMFALIIRNLVANAIKFSKKNGTVELYDLDENDQVVISVKDSGMGIAADKLSQINTYENALLESTAGTQNEKGTGIGIMLCKTFAKLINGKLIAESQPGNGSEFKLSLPKRA</sequence>
<comment type="catalytic activity">
    <reaction evidence="1">
        <text>ATP + protein L-histidine = ADP + protein N-phospho-L-histidine.</text>
        <dbReference type="EC" id="2.7.13.3"/>
    </reaction>
</comment>
<proteinExistence type="predicted"/>
<feature type="transmembrane region" description="Helical" evidence="5">
    <location>
        <begin position="406"/>
        <end position="424"/>
    </location>
</feature>
<evidence type="ECO:0000259" key="7">
    <source>
        <dbReference type="PROSITE" id="PS50109"/>
    </source>
</evidence>
<gene>
    <name evidence="8" type="ORF">ACFOOI_11735</name>
</gene>
<keyword evidence="6" id="KW-0732">Signal</keyword>
<dbReference type="PROSITE" id="PS50005">
    <property type="entry name" value="TPR"/>
    <property type="match status" value="3"/>
</dbReference>
<dbReference type="Gene3D" id="1.25.40.10">
    <property type="entry name" value="Tetratricopeptide repeat domain"/>
    <property type="match status" value="2"/>
</dbReference>
<evidence type="ECO:0000256" key="5">
    <source>
        <dbReference type="SAM" id="Phobius"/>
    </source>
</evidence>
<dbReference type="InterPro" id="IPR019734">
    <property type="entry name" value="TPR_rpt"/>
</dbReference>
<dbReference type="SUPFAM" id="SSF47384">
    <property type="entry name" value="Homodimeric domain of signal transducing histidine kinase"/>
    <property type="match status" value="1"/>
</dbReference>
<dbReference type="CDD" id="cd00082">
    <property type="entry name" value="HisKA"/>
    <property type="match status" value="1"/>
</dbReference>
<feature type="repeat" description="TPR" evidence="4">
    <location>
        <begin position="81"/>
        <end position="114"/>
    </location>
</feature>
<dbReference type="Pfam" id="PF13181">
    <property type="entry name" value="TPR_8"/>
    <property type="match status" value="2"/>
</dbReference>
<dbReference type="InterPro" id="IPR003661">
    <property type="entry name" value="HisK_dim/P_dom"/>
</dbReference>
<evidence type="ECO:0000313" key="8">
    <source>
        <dbReference type="EMBL" id="MFC3811325.1"/>
    </source>
</evidence>
<dbReference type="PANTHER" id="PTHR43547">
    <property type="entry name" value="TWO-COMPONENT HISTIDINE KINASE"/>
    <property type="match status" value="1"/>
</dbReference>